<evidence type="ECO:0000313" key="5">
    <source>
        <dbReference type="Proteomes" id="UP000191672"/>
    </source>
</evidence>
<feature type="domain" description="DUF6546" evidence="3">
    <location>
        <begin position="361"/>
        <end position="454"/>
    </location>
</feature>
<proteinExistence type="predicted"/>
<protein>
    <submittedName>
        <fullName evidence="4">Uncharacterized protein</fullName>
    </submittedName>
</protein>
<sequence length="492" mass="55960">MAPSLPPETLLLVFSFLEDDIFACASVCREWQVAAESITFSSLLANSANIEDLCRIVGRTSTPWRPSFVQELEFKCILPTYGIQSRAYFETESDRHSNNKAVTQAISSLFEVLGSWPDHNRNEMKLVLFSRSPSDWEAEPDWDQRKARMQQNRAFPEKDLMQARYESSYLQLLSTADISTVKCVTELRIYGASLYRGFSPQSVSEMVCRLPRLQELSVDLSDKDRKNPTERDHHRHELSRGIAKWPSSLKRFRLDCLRDPACDGKGPLRKLSEPGADSLSLALHRLTQQLETVDLTSVMVGPEFFWPACANKTITCWPNLTTIDVRYAPATPSGTWLFERDPKYQGEDDGPSIENSYPRTKPNESLNGLYVAAGRAAQQMPRLRTMVLQADMASTSTRVQEAFDSIPGHWFQYTSSSARATWICTSEYHVTPEVREVWDAVAKNHGRGHVKIENLGFRHDADEMGGHKSFYSDEVGFDEEFKKEYGCFSWDS</sequence>
<dbReference type="Pfam" id="PF12937">
    <property type="entry name" value="F-box-like"/>
    <property type="match status" value="1"/>
</dbReference>
<organism evidence="4 5">
    <name type="scientific">Penicillium antarcticum</name>
    <dbReference type="NCBI Taxonomy" id="416450"/>
    <lineage>
        <taxon>Eukaryota</taxon>
        <taxon>Fungi</taxon>
        <taxon>Dikarya</taxon>
        <taxon>Ascomycota</taxon>
        <taxon>Pezizomycotina</taxon>
        <taxon>Eurotiomycetes</taxon>
        <taxon>Eurotiomycetidae</taxon>
        <taxon>Eurotiales</taxon>
        <taxon>Aspergillaceae</taxon>
        <taxon>Penicillium</taxon>
    </lineage>
</organism>
<dbReference type="InterPro" id="IPR046676">
    <property type="entry name" value="DUF6546"/>
</dbReference>
<feature type="region of interest" description="Disordered" evidence="1">
    <location>
        <begin position="340"/>
        <end position="359"/>
    </location>
</feature>
<dbReference type="Pfam" id="PF20183">
    <property type="entry name" value="DUF6546"/>
    <property type="match status" value="1"/>
</dbReference>
<name>A0A1V6QBM5_9EURO</name>
<evidence type="ECO:0000256" key="1">
    <source>
        <dbReference type="SAM" id="MobiDB-lite"/>
    </source>
</evidence>
<gene>
    <name evidence="4" type="ORF">PENANT_c007G10995</name>
</gene>
<dbReference type="CDD" id="cd09917">
    <property type="entry name" value="F-box_SF"/>
    <property type="match status" value="1"/>
</dbReference>
<evidence type="ECO:0000259" key="3">
    <source>
        <dbReference type="Pfam" id="PF20183"/>
    </source>
</evidence>
<dbReference type="SUPFAM" id="SSF81383">
    <property type="entry name" value="F-box domain"/>
    <property type="match status" value="1"/>
</dbReference>
<comment type="caution">
    <text evidence="4">The sequence shown here is derived from an EMBL/GenBank/DDBJ whole genome shotgun (WGS) entry which is preliminary data.</text>
</comment>
<dbReference type="Proteomes" id="UP000191672">
    <property type="component" value="Unassembled WGS sequence"/>
</dbReference>
<dbReference type="InterPro" id="IPR001810">
    <property type="entry name" value="F-box_dom"/>
</dbReference>
<dbReference type="STRING" id="416450.A0A1V6QBM5"/>
<dbReference type="InterPro" id="IPR036047">
    <property type="entry name" value="F-box-like_dom_sf"/>
</dbReference>
<reference evidence="5" key="1">
    <citation type="journal article" date="2017" name="Nat. Microbiol.">
        <title>Global analysis of biosynthetic gene clusters reveals vast potential of secondary metabolite production in Penicillium species.</title>
        <authorList>
            <person name="Nielsen J.C."/>
            <person name="Grijseels S."/>
            <person name="Prigent S."/>
            <person name="Ji B."/>
            <person name="Dainat J."/>
            <person name="Nielsen K.F."/>
            <person name="Frisvad J.C."/>
            <person name="Workman M."/>
            <person name="Nielsen J."/>
        </authorList>
    </citation>
    <scope>NUCLEOTIDE SEQUENCE [LARGE SCALE GENOMIC DNA]</scope>
    <source>
        <strain evidence="5">IBT 31811</strain>
    </source>
</reference>
<dbReference type="EMBL" id="MDYN01000007">
    <property type="protein sequence ID" value="OQD86621.1"/>
    <property type="molecule type" value="Genomic_DNA"/>
</dbReference>
<evidence type="ECO:0000259" key="2">
    <source>
        <dbReference type="Pfam" id="PF12937"/>
    </source>
</evidence>
<keyword evidence="5" id="KW-1185">Reference proteome</keyword>
<evidence type="ECO:0000313" key="4">
    <source>
        <dbReference type="EMBL" id="OQD86621.1"/>
    </source>
</evidence>
<accession>A0A1V6QBM5</accession>
<dbReference type="Gene3D" id="1.20.1280.50">
    <property type="match status" value="1"/>
</dbReference>
<feature type="domain" description="F-box" evidence="2">
    <location>
        <begin position="4"/>
        <end position="37"/>
    </location>
</feature>
<dbReference type="AlphaFoldDB" id="A0A1V6QBM5"/>